<evidence type="ECO:0000313" key="7">
    <source>
        <dbReference type="Proteomes" id="UP000198226"/>
    </source>
</evidence>
<proteinExistence type="inferred from homology"/>
<dbReference type="InterPro" id="IPR001173">
    <property type="entry name" value="Glyco_trans_2-like"/>
</dbReference>
<dbReference type="CDD" id="cd04186">
    <property type="entry name" value="GT_2_like_c"/>
    <property type="match status" value="1"/>
</dbReference>
<protein>
    <submittedName>
        <fullName evidence="6">Glycosyltransferase, GT2 family</fullName>
    </submittedName>
</protein>
<dbReference type="EMBL" id="LT607752">
    <property type="protein sequence ID" value="SCG38863.1"/>
    <property type="molecule type" value="Genomic_DNA"/>
</dbReference>
<evidence type="ECO:0000256" key="4">
    <source>
        <dbReference type="ARBA" id="ARBA00022679"/>
    </source>
</evidence>
<organism evidence="6 7">
    <name type="scientific">Micromonospora rifamycinica</name>
    <dbReference type="NCBI Taxonomy" id="291594"/>
    <lineage>
        <taxon>Bacteria</taxon>
        <taxon>Bacillati</taxon>
        <taxon>Actinomycetota</taxon>
        <taxon>Actinomycetes</taxon>
        <taxon>Micromonosporales</taxon>
        <taxon>Micromonosporaceae</taxon>
        <taxon>Micromonospora</taxon>
    </lineage>
</organism>
<dbReference type="Proteomes" id="UP000198226">
    <property type="component" value="Chromosome I"/>
</dbReference>
<accession>A0A109ILY1</accession>
<dbReference type="GO" id="GO:0016757">
    <property type="term" value="F:glycosyltransferase activity"/>
    <property type="evidence" value="ECO:0007669"/>
    <property type="project" value="UniProtKB-KW"/>
</dbReference>
<keyword evidence="4 6" id="KW-0808">Transferase</keyword>
<dbReference type="Gene3D" id="3.90.550.10">
    <property type="entry name" value="Spore Coat Polysaccharide Biosynthesis Protein SpsA, Chain A"/>
    <property type="match status" value="1"/>
</dbReference>
<keyword evidence="3" id="KW-0328">Glycosyltransferase</keyword>
<sequence>MTRPQVSAVMLAYGAEPYLVDAARAVLDSTGVEIELIVVDNGCTGDGIDVVKGLAGVRVVRPEENTGYSGGCRVGAAEATGEWLAFVNSDAVVAPDALARTVAVAGEPGVGAVMASIRLAENPDLINTSGNPLHYIGLSWAGGNGQPASAHARRTTVPSISGCCFVINRALWRELDGFAAEYFAYHEDTEISLRLWQRGLRQEYVPDAVVVHHYEFSRNKLKHYLLERNRLISLLTAYETRTLVVLAPMLLLTEAAMLVAALLGGWAREKARGWGWLWTNRAWVRARRRQLQQERMVPDGVIAELMTAKVDPSNVESPPGMSVFNVIAAGYWALAKPLLRRA</sequence>
<feature type="domain" description="Glycosyltransferase 2-like" evidence="5">
    <location>
        <begin position="7"/>
        <end position="173"/>
    </location>
</feature>
<evidence type="ECO:0000313" key="6">
    <source>
        <dbReference type="EMBL" id="SCG38863.1"/>
    </source>
</evidence>
<name>A0A109ILY1_9ACTN</name>
<dbReference type="AlphaFoldDB" id="A0A109ILY1"/>
<dbReference type="OrthoDB" id="9771846at2"/>
<dbReference type="SUPFAM" id="SSF53448">
    <property type="entry name" value="Nucleotide-diphospho-sugar transferases"/>
    <property type="match status" value="1"/>
</dbReference>
<keyword evidence="7" id="KW-1185">Reference proteome</keyword>
<dbReference type="PANTHER" id="PTHR43179">
    <property type="entry name" value="RHAMNOSYLTRANSFERASE WBBL"/>
    <property type="match status" value="1"/>
</dbReference>
<dbReference type="Pfam" id="PF00535">
    <property type="entry name" value="Glycos_transf_2"/>
    <property type="match status" value="1"/>
</dbReference>
<comment type="pathway">
    <text evidence="1">Cell wall biogenesis; cell wall polysaccharide biosynthesis.</text>
</comment>
<evidence type="ECO:0000259" key="5">
    <source>
        <dbReference type="Pfam" id="PF00535"/>
    </source>
</evidence>
<comment type="similarity">
    <text evidence="2">Belongs to the glycosyltransferase 2 family.</text>
</comment>
<evidence type="ECO:0000256" key="2">
    <source>
        <dbReference type="ARBA" id="ARBA00006739"/>
    </source>
</evidence>
<reference evidence="7" key="1">
    <citation type="submission" date="2016-06" db="EMBL/GenBank/DDBJ databases">
        <authorList>
            <person name="Varghese N."/>
            <person name="Submissions Spin"/>
        </authorList>
    </citation>
    <scope>NUCLEOTIDE SEQUENCE [LARGE SCALE GENOMIC DNA]</scope>
    <source>
        <strain evidence="7">DSM 44983</strain>
    </source>
</reference>
<evidence type="ECO:0000256" key="3">
    <source>
        <dbReference type="ARBA" id="ARBA00022676"/>
    </source>
</evidence>
<gene>
    <name evidence="6" type="ORF">GA0070623_0486</name>
</gene>
<evidence type="ECO:0000256" key="1">
    <source>
        <dbReference type="ARBA" id="ARBA00004776"/>
    </source>
</evidence>
<dbReference type="RefSeq" id="WP_067305643.1">
    <property type="nucleotide sequence ID" value="NZ_LRMV01000034.1"/>
</dbReference>
<dbReference type="InterPro" id="IPR029044">
    <property type="entry name" value="Nucleotide-diphossugar_trans"/>
</dbReference>
<dbReference type="PANTHER" id="PTHR43179:SF12">
    <property type="entry name" value="GALACTOFURANOSYLTRANSFERASE GLFT2"/>
    <property type="match status" value="1"/>
</dbReference>